<dbReference type="Proteomes" id="UP001191082">
    <property type="component" value="Unassembled WGS sequence"/>
</dbReference>
<organism evidence="2 3">
    <name type="scientific">Arenibacterium halophilum</name>
    <dbReference type="NCBI Taxonomy" id="2583821"/>
    <lineage>
        <taxon>Bacteria</taxon>
        <taxon>Pseudomonadati</taxon>
        <taxon>Pseudomonadota</taxon>
        <taxon>Alphaproteobacteria</taxon>
        <taxon>Rhodobacterales</taxon>
        <taxon>Paracoccaceae</taxon>
        <taxon>Arenibacterium</taxon>
    </lineage>
</organism>
<protein>
    <submittedName>
        <fullName evidence="2">DUF374 domain-containing protein</fullName>
    </submittedName>
</protein>
<name>A0ABY2XFN5_9RHOB</name>
<evidence type="ECO:0000259" key="1">
    <source>
        <dbReference type="Pfam" id="PF04028"/>
    </source>
</evidence>
<gene>
    <name evidence="2" type="ORF">FGK64_05680</name>
</gene>
<dbReference type="Pfam" id="PF04028">
    <property type="entry name" value="DUF374"/>
    <property type="match status" value="1"/>
</dbReference>
<accession>A0ABY2XFN5</accession>
<evidence type="ECO:0000313" key="2">
    <source>
        <dbReference type="EMBL" id="TMV15446.1"/>
    </source>
</evidence>
<sequence length="262" mass="29256">MTGPRAGQGGNCPALALRAISRCKRRHRHRPKGAPVSLRRKIADSKRVNRAVESFFAGYIRFAQRTSRWEAEGFEAMDAVLAQGEPVIFSVWHQRLVMAPFMFNQDLGKFCSLTSSARAGRLVGKVLGRFGFATIPMSSHKRHVALSREVLRHIGEGYSIGIAVDGPRGPARQASTVPIVWARSTGKRVFVLSWSANRALTFPSWDRIMLPVPFSRGVLMCREWNETVPRKADAETVETLRLNLQSALDTITDDSDRRTGRL</sequence>
<reference evidence="2 3" key="1">
    <citation type="submission" date="2019-05" db="EMBL/GenBank/DDBJ databases">
        <title>Marivita sp. nov. isolated from sea sediment.</title>
        <authorList>
            <person name="Kim W."/>
        </authorList>
    </citation>
    <scope>NUCLEOTIDE SEQUENCE [LARGE SCALE GENOMIC DNA]</scope>
    <source>
        <strain evidence="2 3">CAU 1492</strain>
    </source>
</reference>
<feature type="domain" description="DUF374" evidence="1">
    <location>
        <begin position="109"/>
        <end position="171"/>
    </location>
</feature>
<keyword evidence="3" id="KW-1185">Reference proteome</keyword>
<comment type="caution">
    <text evidence="2">The sequence shown here is derived from an EMBL/GenBank/DDBJ whole genome shotgun (WGS) entry which is preliminary data.</text>
</comment>
<dbReference type="InterPro" id="IPR007172">
    <property type="entry name" value="DUF374"/>
</dbReference>
<dbReference type="EMBL" id="VCPC01000001">
    <property type="protein sequence ID" value="TMV15446.1"/>
    <property type="molecule type" value="Genomic_DNA"/>
</dbReference>
<evidence type="ECO:0000313" key="3">
    <source>
        <dbReference type="Proteomes" id="UP001191082"/>
    </source>
</evidence>
<proteinExistence type="predicted"/>